<dbReference type="EMBL" id="CAJOBH010009589">
    <property type="protein sequence ID" value="CAF4144811.1"/>
    <property type="molecule type" value="Genomic_DNA"/>
</dbReference>
<evidence type="ECO:0000313" key="2">
    <source>
        <dbReference type="Proteomes" id="UP000681967"/>
    </source>
</evidence>
<organism evidence="1 2">
    <name type="scientific">Rotaria magnacalcarata</name>
    <dbReference type="NCBI Taxonomy" id="392030"/>
    <lineage>
        <taxon>Eukaryota</taxon>
        <taxon>Metazoa</taxon>
        <taxon>Spiralia</taxon>
        <taxon>Gnathifera</taxon>
        <taxon>Rotifera</taxon>
        <taxon>Eurotatoria</taxon>
        <taxon>Bdelloidea</taxon>
        <taxon>Philodinida</taxon>
        <taxon>Philodinidae</taxon>
        <taxon>Rotaria</taxon>
    </lineage>
</organism>
<protein>
    <submittedName>
        <fullName evidence="1">Uncharacterized protein</fullName>
    </submittedName>
</protein>
<feature type="non-terminal residue" evidence="1">
    <location>
        <position position="1"/>
    </location>
</feature>
<dbReference type="Proteomes" id="UP000681967">
    <property type="component" value="Unassembled WGS sequence"/>
</dbReference>
<dbReference type="AlphaFoldDB" id="A0A8S2R7I3"/>
<sequence>MYRDKKAIRRGGTSNQVQVRVATKNKPITRQQSALMVCEELQIKERFVLIELTVNKKLLTVNYDGLLRSNERVNIKLGSKVIVEINDQKVASAFVFCIG</sequence>
<gene>
    <name evidence="1" type="ORF">BYL167_LOCUS21216</name>
</gene>
<evidence type="ECO:0000313" key="1">
    <source>
        <dbReference type="EMBL" id="CAF4144811.1"/>
    </source>
</evidence>
<comment type="caution">
    <text evidence="1">The sequence shown here is derived from an EMBL/GenBank/DDBJ whole genome shotgun (WGS) entry which is preliminary data.</text>
</comment>
<reference evidence="1" key="1">
    <citation type="submission" date="2021-02" db="EMBL/GenBank/DDBJ databases">
        <authorList>
            <person name="Nowell W R."/>
        </authorList>
    </citation>
    <scope>NUCLEOTIDE SEQUENCE</scope>
</reference>
<feature type="non-terminal residue" evidence="1">
    <location>
        <position position="99"/>
    </location>
</feature>
<proteinExistence type="predicted"/>
<name>A0A8S2R7I3_9BILA</name>
<accession>A0A8S2R7I3</accession>